<dbReference type="PROSITE" id="PS01016">
    <property type="entry name" value="GLYCOPROTEASE"/>
    <property type="match status" value="1"/>
</dbReference>
<dbReference type="GO" id="GO:0005737">
    <property type="term" value="C:cytoplasm"/>
    <property type="evidence" value="ECO:0007669"/>
    <property type="project" value="UniProtKB-SubCell"/>
</dbReference>
<name>A0A9E7DJG2_9FIRM</name>
<dbReference type="KEGG" id="fms:M1R53_07375"/>
<evidence type="ECO:0000313" key="10">
    <source>
        <dbReference type="EMBL" id="UQK59053.1"/>
    </source>
</evidence>
<keyword evidence="2 8" id="KW-0808">Transferase</keyword>
<feature type="binding site" evidence="8">
    <location>
        <position position="277"/>
    </location>
    <ligand>
        <name>substrate</name>
    </ligand>
</feature>
<reference evidence="10" key="1">
    <citation type="submission" date="2022-04" db="EMBL/GenBank/DDBJ databases">
        <title>Complete genome sequences of Ezakiella coagulans and Fenollaria massiliensis.</title>
        <authorList>
            <person name="France M.T."/>
            <person name="Clifford J."/>
            <person name="Narina S."/>
            <person name="Rutt L."/>
            <person name="Ravel J."/>
        </authorList>
    </citation>
    <scope>NUCLEOTIDE SEQUENCE</scope>
    <source>
        <strain evidence="10">C0061C2</strain>
    </source>
</reference>
<dbReference type="InterPro" id="IPR017861">
    <property type="entry name" value="KAE1/TsaD"/>
</dbReference>
<protein>
    <recommendedName>
        <fullName evidence="8">tRNA N6-adenosine threonylcarbamoyltransferase</fullName>
        <ecNumber evidence="8">2.3.1.234</ecNumber>
    </recommendedName>
    <alternativeName>
        <fullName evidence="8">N6-L-threonylcarbamoyladenine synthase</fullName>
        <shortName evidence="8">t(6)A synthase</shortName>
    </alternativeName>
    <alternativeName>
        <fullName evidence="8">t(6)A37 threonylcarbamoyladenosine biosynthesis protein TsaD</fullName>
    </alternativeName>
    <alternativeName>
        <fullName evidence="8">tRNA threonylcarbamoyladenosine biosynthesis protein TsaD</fullName>
    </alternativeName>
</protein>
<keyword evidence="3 8" id="KW-0819">tRNA processing</keyword>
<dbReference type="GO" id="GO:0005506">
    <property type="term" value="F:iron ion binding"/>
    <property type="evidence" value="ECO:0007669"/>
    <property type="project" value="UniProtKB-UniRule"/>
</dbReference>
<feature type="binding site" evidence="8">
    <location>
        <position position="114"/>
    </location>
    <ligand>
        <name>Fe cation</name>
        <dbReference type="ChEBI" id="CHEBI:24875"/>
    </ligand>
</feature>
<dbReference type="PRINTS" id="PR00789">
    <property type="entry name" value="OSIALOPTASE"/>
</dbReference>
<evidence type="ECO:0000256" key="3">
    <source>
        <dbReference type="ARBA" id="ARBA00022694"/>
    </source>
</evidence>
<evidence type="ECO:0000259" key="9">
    <source>
        <dbReference type="Pfam" id="PF00814"/>
    </source>
</evidence>
<feature type="domain" description="Gcp-like" evidence="9">
    <location>
        <begin position="26"/>
        <end position="311"/>
    </location>
</feature>
<dbReference type="InterPro" id="IPR017860">
    <property type="entry name" value="Peptidase_M22_CS"/>
</dbReference>
<dbReference type="Pfam" id="PF00814">
    <property type="entry name" value="TsaD"/>
    <property type="match status" value="1"/>
</dbReference>
<comment type="subcellular location">
    <subcellularLocation>
        <location evidence="8">Cytoplasm</location>
    </subcellularLocation>
</comment>
<gene>
    <name evidence="8 10" type="primary">tsaD</name>
    <name evidence="10" type="ORF">M1R53_07375</name>
</gene>
<dbReference type="HAMAP" id="MF_01445">
    <property type="entry name" value="TsaD"/>
    <property type="match status" value="1"/>
</dbReference>
<keyword evidence="5 8" id="KW-0408">Iron</keyword>
<feature type="binding site" evidence="8">
    <location>
        <begin position="137"/>
        <end position="141"/>
    </location>
    <ligand>
        <name>substrate</name>
    </ligand>
</feature>
<evidence type="ECO:0000256" key="1">
    <source>
        <dbReference type="ARBA" id="ARBA00022490"/>
    </source>
</evidence>
<evidence type="ECO:0000256" key="8">
    <source>
        <dbReference type="HAMAP-Rule" id="MF_01445"/>
    </source>
</evidence>
<evidence type="ECO:0000256" key="4">
    <source>
        <dbReference type="ARBA" id="ARBA00022723"/>
    </source>
</evidence>
<dbReference type="GO" id="GO:0061711">
    <property type="term" value="F:tRNA N(6)-L-threonylcarbamoyladenine synthase activity"/>
    <property type="evidence" value="ECO:0007669"/>
    <property type="project" value="UniProtKB-EC"/>
</dbReference>
<feature type="binding site" evidence="8">
    <location>
        <position position="118"/>
    </location>
    <ligand>
        <name>Fe cation</name>
        <dbReference type="ChEBI" id="CHEBI:24875"/>
    </ligand>
</feature>
<dbReference type="Proteomes" id="UP000831151">
    <property type="component" value="Chromosome"/>
</dbReference>
<feature type="binding site" evidence="8">
    <location>
        <position position="187"/>
    </location>
    <ligand>
        <name>substrate</name>
    </ligand>
</feature>
<feature type="binding site" evidence="8">
    <location>
        <position position="305"/>
    </location>
    <ligand>
        <name>Fe cation</name>
        <dbReference type="ChEBI" id="CHEBI:24875"/>
    </ligand>
</feature>
<comment type="similarity">
    <text evidence="8">Belongs to the KAE1 / TsaD family.</text>
</comment>
<dbReference type="PANTHER" id="PTHR11735">
    <property type="entry name" value="TRNA N6-ADENOSINE THREONYLCARBAMOYLTRANSFERASE"/>
    <property type="match status" value="1"/>
</dbReference>
<dbReference type="AlphaFoldDB" id="A0A9E7DJG2"/>
<evidence type="ECO:0000256" key="2">
    <source>
        <dbReference type="ARBA" id="ARBA00022679"/>
    </source>
</evidence>
<organism evidence="10 11">
    <name type="scientific">Fenollaria massiliensis</name>
    <dbReference type="NCBI Taxonomy" id="938288"/>
    <lineage>
        <taxon>Bacteria</taxon>
        <taxon>Bacillati</taxon>
        <taxon>Bacillota</taxon>
        <taxon>Clostridia</taxon>
        <taxon>Eubacteriales</taxon>
        <taxon>Fenollaria</taxon>
    </lineage>
</organism>
<dbReference type="NCBIfam" id="TIGR03723">
    <property type="entry name" value="T6A_TsaD_YgjD"/>
    <property type="match status" value="1"/>
</dbReference>
<dbReference type="InterPro" id="IPR022450">
    <property type="entry name" value="TsaD"/>
</dbReference>
<keyword evidence="1 8" id="KW-0963">Cytoplasm</keyword>
<dbReference type="GO" id="GO:0002949">
    <property type="term" value="P:tRNA threonylcarbamoyladenosine modification"/>
    <property type="evidence" value="ECO:0007669"/>
    <property type="project" value="UniProtKB-UniRule"/>
</dbReference>
<dbReference type="SUPFAM" id="SSF53067">
    <property type="entry name" value="Actin-like ATPase domain"/>
    <property type="match status" value="2"/>
</dbReference>
<comment type="function">
    <text evidence="8">Required for the formation of a threonylcarbamoyl group on adenosine at position 37 (t(6)A37) in tRNAs that read codons beginning with adenine. Is involved in the transfer of the threonylcarbamoyl moiety of threonylcarbamoyl-AMP (TC-AMP) to the N6 group of A37, together with TsaE and TsaB. TsaD likely plays a direct catalytic role in this reaction.</text>
</comment>
<evidence type="ECO:0000313" key="11">
    <source>
        <dbReference type="Proteomes" id="UP000831151"/>
    </source>
</evidence>
<keyword evidence="6 8" id="KW-0012">Acyltransferase</keyword>
<dbReference type="PANTHER" id="PTHR11735:SF6">
    <property type="entry name" value="TRNA N6-ADENOSINE THREONYLCARBAMOYLTRANSFERASE, MITOCHONDRIAL"/>
    <property type="match status" value="1"/>
</dbReference>
<dbReference type="RefSeq" id="WP_249242573.1">
    <property type="nucleotide sequence ID" value="NZ_CP096649.1"/>
</dbReference>
<evidence type="ECO:0000256" key="7">
    <source>
        <dbReference type="ARBA" id="ARBA00048117"/>
    </source>
</evidence>
<evidence type="ECO:0000256" key="5">
    <source>
        <dbReference type="ARBA" id="ARBA00023004"/>
    </source>
</evidence>
<dbReference type="EC" id="2.3.1.234" evidence="8"/>
<comment type="catalytic activity">
    <reaction evidence="7 8">
        <text>L-threonylcarbamoyladenylate + adenosine(37) in tRNA = N(6)-L-threonylcarbamoyladenosine(37) in tRNA + AMP + H(+)</text>
        <dbReference type="Rhea" id="RHEA:37059"/>
        <dbReference type="Rhea" id="RHEA-COMP:10162"/>
        <dbReference type="Rhea" id="RHEA-COMP:10163"/>
        <dbReference type="ChEBI" id="CHEBI:15378"/>
        <dbReference type="ChEBI" id="CHEBI:73682"/>
        <dbReference type="ChEBI" id="CHEBI:74411"/>
        <dbReference type="ChEBI" id="CHEBI:74418"/>
        <dbReference type="ChEBI" id="CHEBI:456215"/>
        <dbReference type="EC" id="2.3.1.234"/>
    </reaction>
</comment>
<proteinExistence type="inferred from homology"/>
<feature type="binding site" evidence="8">
    <location>
        <position position="170"/>
    </location>
    <ligand>
        <name>substrate</name>
    </ligand>
</feature>
<accession>A0A9E7DJG2</accession>
<dbReference type="EMBL" id="CP096649">
    <property type="protein sequence ID" value="UQK59053.1"/>
    <property type="molecule type" value="Genomic_DNA"/>
</dbReference>
<dbReference type="Gene3D" id="3.30.420.40">
    <property type="match status" value="2"/>
</dbReference>
<feature type="binding site" evidence="8">
    <location>
        <position position="183"/>
    </location>
    <ligand>
        <name>substrate</name>
    </ligand>
</feature>
<sequence>MEEKVKHLAIESSCDETSIAILDDLEVLSNVIATQISTHREFGGVVPEIASRMHIEAISAVLEEALNEAKTDLSEIEFISVTRGPGLIGALLVGVSFAKALAMSLGVPIVPVNHMKGHIAANYITTEGLKPPFVSLVVSGGHTYLVNMKDYYDYDLVGRTLDDAAGESFDKVARALGLPYPGGPEIEKLAMEGNPDAIELPRVMMKSGDYNFSFSGLKTAVLNYLHNEEQRGQEVNKADVAASFQKAAVDVLAKKAVDLKDELGYDKIVLAGGVSNNKALREALAKEEKTHGFKLYYPKPVYTTDNAAMIAAQGYLEYVNGGDFSDLGFEVDPNLGL</sequence>
<dbReference type="FunFam" id="3.30.420.40:FF:000012">
    <property type="entry name" value="tRNA N6-adenosine threonylcarbamoyltransferase"/>
    <property type="match status" value="1"/>
</dbReference>
<keyword evidence="4 8" id="KW-0479">Metal-binding</keyword>
<dbReference type="NCBIfam" id="TIGR00329">
    <property type="entry name" value="gcp_kae1"/>
    <property type="match status" value="1"/>
</dbReference>
<dbReference type="FunFam" id="3.30.420.40:FF:000040">
    <property type="entry name" value="tRNA N6-adenosine threonylcarbamoyltransferase"/>
    <property type="match status" value="1"/>
</dbReference>
<dbReference type="CDD" id="cd24133">
    <property type="entry name" value="ASKHA_NBD_TsaD_bac"/>
    <property type="match status" value="1"/>
</dbReference>
<keyword evidence="11" id="KW-1185">Reference proteome</keyword>
<dbReference type="InterPro" id="IPR043129">
    <property type="entry name" value="ATPase_NBD"/>
</dbReference>
<evidence type="ECO:0000256" key="6">
    <source>
        <dbReference type="ARBA" id="ARBA00023315"/>
    </source>
</evidence>
<dbReference type="InterPro" id="IPR000905">
    <property type="entry name" value="Gcp-like_dom"/>
</dbReference>
<comment type="cofactor">
    <cofactor evidence="8">
        <name>Fe(2+)</name>
        <dbReference type="ChEBI" id="CHEBI:29033"/>
    </cofactor>
    <text evidence="8">Binds 1 Fe(2+) ion per subunit.</text>
</comment>